<keyword evidence="3" id="KW-1185">Reference proteome</keyword>
<feature type="compositionally biased region" description="Basic residues" evidence="1">
    <location>
        <begin position="159"/>
        <end position="185"/>
    </location>
</feature>
<proteinExistence type="predicted"/>
<reference evidence="2" key="1">
    <citation type="submission" date="2023-10" db="EMBL/GenBank/DDBJ databases">
        <authorList>
            <person name="Chen Y."/>
            <person name="Shah S."/>
            <person name="Dougan E. K."/>
            <person name="Thang M."/>
            <person name="Chan C."/>
        </authorList>
    </citation>
    <scope>NUCLEOTIDE SEQUENCE [LARGE SCALE GENOMIC DNA]</scope>
</reference>
<protein>
    <submittedName>
        <fullName evidence="2">Uncharacterized protein</fullName>
    </submittedName>
</protein>
<dbReference type="EMBL" id="CAUYUJ010014983">
    <property type="protein sequence ID" value="CAK0848487.1"/>
    <property type="molecule type" value="Genomic_DNA"/>
</dbReference>
<feature type="region of interest" description="Disordered" evidence="1">
    <location>
        <begin position="143"/>
        <end position="185"/>
    </location>
</feature>
<evidence type="ECO:0000256" key="1">
    <source>
        <dbReference type="SAM" id="MobiDB-lite"/>
    </source>
</evidence>
<evidence type="ECO:0000313" key="3">
    <source>
        <dbReference type="Proteomes" id="UP001189429"/>
    </source>
</evidence>
<gene>
    <name evidence="2" type="ORF">PCOR1329_LOCUS41415</name>
</gene>
<accession>A0ABN9TRB2</accession>
<sequence length="185" mass="20239">MSHREGPEVPSNAVAGVKQVWESMMPGRAIDDEVVATCVKDLRGRLDAFRRDEPSAEGDAIMDFLADLLTPYLSWLHGASPELERAAAAQQARAWLPAFQWVLRGAGCGTRQLFGGVLEDADQLERLIAQVKARAPVLALRVSDRGQGAAGPGRQQHQPSRKAPPRHGSGRRSRRRPGPATRRPR</sequence>
<organism evidence="2 3">
    <name type="scientific">Prorocentrum cordatum</name>
    <dbReference type="NCBI Taxonomy" id="2364126"/>
    <lineage>
        <taxon>Eukaryota</taxon>
        <taxon>Sar</taxon>
        <taxon>Alveolata</taxon>
        <taxon>Dinophyceae</taxon>
        <taxon>Prorocentrales</taxon>
        <taxon>Prorocentraceae</taxon>
        <taxon>Prorocentrum</taxon>
    </lineage>
</organism>
<dbReference type="Proteomes" id="UP001189429">
    <property type="component" value="Unassembled WGS sequence"/>
</dbReference>
<name>A0ABN9TRB2_9DINO</name>
<comment type="caution">
    <text evidence="2">The sequence shown here is derived from an EMBL/GenBank/DDBJ whole genome shotgun (WGS) entry which is preliminary data.</text>
</comment>
<evidence type="ECO:0000313" key="2">
    <source>
        <dbReference type="EMBL" id="CAK0848487.1"/>
    </source>
</evidence>